<dbReference type="AlphaFoldDB" id="A0A2Y9BLT3"/>
<keyword evidence="3" id="KW-1185">Reference proteome</keyword>
<sequence>MEQKILRELQLTELEILKTVDALCMKEGIQYYLVGGTLLGAIRHKGFIPWDDDLDIAIPRADYNRFIEICLCGGLGKNYELHHISTDKNYWLPFAKIRKKNTLFNETDIKMLDCRKGIFIDVFPLDSCAKNSGLTYHLRAKIVKTLNFVINMRVRKCKIKTIQAKVIYLITRPFSIKTITLFRDTLCTKQKSGKYIINYASNYKYTKQTMDKSIYGKGIKVSFENGKFCAPILYIKYLEQLFENWKQLPPEEERRNHNPTNIIFDLKKEGR</sequence>
<dbReference type="InterPro" id="IPR007074">
    <property type="entry name" value="LicD/FKTN/FKRP_NTP_transf"/>
</dbReference>
<dbReference type="PANTHER" id="PTHR43404:SF2">
    <property type="entry name" value="LIPOPOLYSACCHARIDE CHOLINEPHOSPHOTRANSFERASE LICD"/>
    <property type="match status" value="1"/>
</dbReference>
<protein>
    <submittedName>
        <fullName evidence="2">Lipopolysaccharide cholinephosphotransferase</fullName>
    </submittedName>
</protein>
<proteinExistence type="predicted"/>
<dbReference type="PANTHER" id="PTHR43404">
    <property type="entry name" value="LIPOPOLYSACCHARIDE CHOLINEPHOSPHOTRANSFERASE LICD"/>
    <property type="match status" value="1"/>
</dbReference>
<evidence type="ECO:0000259" key="1">
    <source>
        <dbReference type="Pfam" id="PF04991"/>
    </source>
</evidence>
<gene>
    <name evidence="2" type="ORF">A8806_12147</name>
</gene>
<comment type="caution">
    <text evidence="2">The sequence shown here is derived from an EMBL/GenBank/DDBJ whole genome shotgun (WGS) entry which is preliminary data.</text>
</comment>
<feature type="domain" description="LicD/FKTN/FKRP nucleotidyltransferase" evidence="1">
    <location>
        <begin position="24"/>
        <end position="242"/>
    </location>
</feature>
<dbReference type="Proteomes" id="UP000245845">
    <property type="component" value="Unassembled WGS sequence"/>
</dbReference>
<dbReference type="GO" id="GO:0009100">
    <property type="term" value="P:glycoprotein metabolic process"/>
    <property type="evidence" value="ECO:0007669"/>
    <property type="project" value="UniProtKB-ARBA"/>
</dbReference>
<evidence type="ECO:0000313" key="3">
    <source>
        <dbReference type="Proteomes" id="UP000245845"/>
    </source>
</evidence>
<dbReference type="RefSeq" id="WP_181368863.1">
    <property type="nucleotide sequence ID" value="NZ_BAAACK010000008.1"/>
</dbReference>
<dbReference type="GO" id="GO:0016740">
    <property type="term" value="F:transferase activity"/>
    <property type="evidence" value="ECO:0007669"/>
    <property type="project" value="UniProtKB-KW"/>
</dbReference>
<dbReference type="InterPro" id="IPR052942">
    <property type="entry name" value="LPS_cholinephosphotransferase"/>
</dbReference>
<keyword evidence="2" id="KW-0808">Transferase</keyword>
<accession>A0A2Y9BLT3</accession>
<evidence type="ECO:0000313" key="2">
    <source>
        <dbReference type="EMBL" id="PWJ20731.1"/>
    </source>
</evidence>
<dbReference type="EMBL" id="QGDL01000021">
    <property type="protein sequence ID" value="PWJ20731.1"/>
    <property type="molecule type" value="Genomic_DNA"/>
</dbReference>
<name>A0A2Y9BLT3_9FIRM</name>
<reference evidence="2 3" key="1">
    <citation type="submission" date="2018-05" db="EMBL/GenBank/DDBJ databases">
        <title>The Hungate 1000. A catalogue of reference genomes from the rumen microbiome.</title>
        <authorList>
            <person name="Kelly W."/>
        </authorList>
    </citation>
    <scope>NUCLEOTIDE SEQUENCE [LARGE SCALE GENOMIC DNA]</scope>
    <source>
        <strain evidence="2 3">NLAE-zl-C242</strain>
    </source>
</reference>
<dbReference type="Pfam" id="PF04991">
    <property type="entry name" value="LicD"/>
    <property type="match status" value="1"/>
</dbReference>
<organism evidence="2 3">
    <name type="scientific">Faecalicatena orotica</name>
    <dbReference type="NCBI Taxonomy" id="1544"/>
    <lineage>
        <taxon>Bacteria</taxon>
        <taxon>Bacillati</taxon>
        <taxon>Bacillota</taxon>
        <taxon>Clostridia</taxon>
        <taxon>Lachnospirales</taxon>
        <taxon>Lachnospiraceae</taxon>
        <taxon>Faecalicatena</taxon>
    </lineage>
</organism>